<dbReference type="RefSeq" id="WP_406832527.1">
    <property type="nucleotide sequence ID" value="NZ_CP157483.1"/>
</dbReference>
<gene>
    <name evidence="2" type="ORF">ABEG17_06835</name>
</gene>
<accession>A0AAU7JXI9</accession>
<proteinExistence type="predicted"/>
<dbReference type="AlphaFoldDB" id="A0AAU7JXI9"/>
<organism evidence="2">
    <name type="scientific">Pedococcus sp. KACC 23699</name>
    <dbReference type="NCBI Taxonomy" id="3149228"/>
    <lineage>
        <taxon>Bacteria</taxon>
        <taxon>Bacillati</taxon>
        <taxon>Actinomycetota</taxon>
        <taxon>Actinomycetes</taxon>
        <taxon>Micrococcales</taxon>
        <taxon>Intrasporangiaceae</taxon>
        <taxon>Pedococcus</taxon>
    </lineage>
</organism>
<evidence type="ECO:0000313" key="2">
    <source>
        <dbReference type="EMBL" id="XBO45045.1"/>
    </source>
</evidence>
<sequence length="310" mass="33921">MANTRRPRVPRDLLRQASHDGVLSRSELRERGWDRNAVARQVASGRWASHGLQTIALHTAPLGVGALRWRAIWEVGLRVAALDGVTALQAAGLVGFKDERVHVSVVHNAHVRPVAGATLHKVVRRVPEELVASGLPRTVPAIAAVRAAHWAVSDRQAALVLVMPVQQRIITGPQLVAAARTVRGRTRRAFIPTVAEDIADGAQSLGELDFSAMCRVRGLPAPTRQAMRRLGQGRVYLDVVWEEVGLVVEIDGSQHQWGLTATDDQFRQNALVISGDRVLRMTLMGLRLDPERFMGQVCAAHATFARRRAG</sequence>
<evidence type="ECO:0000259" key="1">
    <source>
        <dbReference type="Pfam" id="PF04480"/>
    </source>
</evidence>
<dbReference type="Pfam" id="PF04480">
    <property type="entry name" value="DUF559"/>
    <property type="match status" value="1"/>
</dbReference>
<feature type="domain" description="DUF559" evidence="1">
    <location>
        <begin position="233"/>
        <end position="297"/>
    </location>
</feature>
<name>A0AAU7JXI9_9MICO</name>
<protein>
    <submittedName>
        <fullName evidence="2">DUF559 domain-containing protein</fullName>
    </submittedName>
</protein>
<reference evidence="2" key="1">
    <citation type="submission" date="2024-05" db="EMBL/GenBank/DDBJ databases">
        <authorList>
            <person name="Kim S."/>
            <person name="Heo J."/>
            <person name="Choi H."/>
            <person name="Choi Y."/>
            <person name="Kwon S.-W."/>
            <person name="Kim Y."/>
        </authorList>
    </citation>
    <scope>NUCLEOTIDE SEQUENCE</scope>
    <source>
        <strain evidence="2">KACC 23699</strain>
    </source>
</reference>
<dbReference type="EMBL" id="CP157483">
    <property type="protein sequence ID" value="XBO45045.1"/>
    <property type="molecule type" value="Genomic_DNA"/>
</dbReference>
<dbReference type="InterPro" id="IPR007569">
    <property type="entry name" value="DUF559"/>
</dbReference>